<evidence type="ECO:0008006" key="4">
    <source>
        <dbReference type="Google" id="ProtNLM"/>
    </source>
</evidence>
<dbReference type="SUPFAM" id="SSF56112">
    <property type="entry name" value="Protein kinase-like (PK-like)"/>
    <property type="match status" value="1"/>
</dbReference>
<reference evidence="2" key="1">
    <citation type="submission" date="2017-09" db="EMBL/GenBank/DDBJ databases">
        <title>Polyketide synthases of a Diaporthe helianthi virulent isolate.</title>
        <authorList>
            <person name="Baroncelli R."/>
        </authorList>
    </citation>
    <scope>NUCLEOTIDE SEQUENCE [LARGE SCALE GENOMIC DNA]</scope>
    <source>
        <strain evidence="2">7/96</strain>
    </source>
</reference>
<comment type="caution">
    <text evidence="2">The sequence shown here is derived from an EMBL/GenBank/DDBJ whole genome shotgun (WGS) entry which is preliminary data.</text>
</comment>
<protein>
    <recommendedName>
        <fullName evidence="4">Protein kinase domain-containing protein</fullName>
    </recommendedName>
</protein>
<evidence type="ECO:0000313" key="2">
    <source>
        <dbReference type="EMBL" id="POS71528.1"/>
    </source>
</evidence>
<accession>A0A2P5HMP3</accession>
<feature type="region of interest" description="Disordered" evidence="1">
    <location>
        <begin position="320"/>
        <end position="364"/>
    </location>
</feature>
<name>A0A2P5HMP3_DIAHE</name>
<keyword evidence="3" id="KW-1185">Reference proteome</keyword>
<evidence type="ECO:0000256" key="1">
    <source>
        <dbReference type="SAM" id="MobiDB-lite"/>
    </source>
</evidence>
<feature type="compositionally biased region" description="Basic and acidic residues" evidence="1">
    <location>
        <begin position="342"/>
        <end position="356"/>
    </location>
</feature>
<dbReference type="EMBL" id="MAVT02001242">
    <property type="protein sequence ID" value="POS71528.1"/>
    <property type="molecule type" value="Genomic_DNA"/>
</dbReference>
<dbReference type="InParanoid" id="A0A2P5HMP3"/>
<dbReference type="Proteomes" id="UP000094444">
    <property type="component" value="Unassembled WGS sequence"/>
</dbReference>
<dbReference type="AlphaFoldDB" id="A0A2P5HMP3"/>
<organism evidence="2 3">
    <name type="scientific">Diaporthe helianthi</name>
    <dbReference type="NCBI Taxonomy" id="158607"/>
    <lineage>
        <taxon>Eukaryota</taxon>
        <taxon>Fungi</taxon>
        <taxon>Dikarya</taxon>
        <taxon>Ascomycota</taxon>
        <taxon>Pezizomycotina</taxon>
        <taxon>Sordariomycetes</taxon>
        <taxon>Sordariomycetidae</taxon>
        <taxon>Diaporthales</taxon>
        <taxon>Diaporthaceae</taxon>
        <taxon>Diaporthe</taxon>
    </lineage>
</organism>
<dbReference type="OrthoDB" id="4267316at2759"/>
<dbReference type="InterPro" id="IPR011009">
    <property type="entry name" value="Kinase-like_dom_sf"/>
</dbReference>
<proteinExistence type="predicted"/>
<gene>
    <name evidence="2" type="ORF">DHEL01_v210078</name>
</gene>
<evidence type="ECO:0000313" key="3">
    <source>
        <dbReference type="Proteomes" id="UP000094444"/>
    </source>
</evidence>
<sequence length="475" mass="54240">MHLSFENTKYVFDDSKRPVLPYVEGACFEIKRHKPLTPFDNGKCYEPPEPEASSLSNPLLPDDILPPSKIVDPIDHLTPWDESSSDPSKIPPNTITERYLRHRPRKTEPHEDGKVRQLEILHQIRVRDGAYAQVVRCRVDGIRGLLVAKIFDPLYRWDDVHLDDDWSPVGFSESEWSCEAAAYERIQARGLDGRYTPRFEGCWSFDVPWELELVPASNTAINCATTGGGPHSRRNEEGRRQGFKVTRNVRLLLMEYIPGDSILNLLETGAYRGIPSAVRMDLLANIAEAQSALWYIRVSQGDRHTRNVMVGKYIEDDEVDDVGGAEQNGHRPWSPSSLHQANGEERSPNGQERPEGQEPGGSQKWRVVLIDFGRSVVRDLPNTCINIRGRVFPEGKLPQNPMTRCKGLWPVYPLCLEPGTQNEANWVDQKYDSFEAMRKWMEERWGKGSARAHLYQPIEYDKLCKPPSNKEEVEE</sequence>